<dbReference type="Pfam" id="PF07690">
    <property type="entry name" value="MFS_1"/>
    <property type="match status" value="1"/>
</dbReference>
<dbReference type="InterPro" id="IPR011701">
    <property type="entry name" value="MFS"/>
</dbReference>
<feature type="transmembrane region" description="Helical" evidence="1">
    <location>
        <begin position="86"/>
        <end position="113"/>
    </location>
</feature>
<keyword evidence="1" id="KW-1133">Transmembrane helix</keyword>
<feature type="transmembrane region" description="Helical" evidence="1">
    <location>
        <begin position="313"/>
        <end position="331"/>
    </location>
</feature>
<comment type="caution">
    <text evidence="2">The sequence shown here is derived from an EMBL/GenBank/DDBJ whole genome shotgun (WGS) entry which is preliminary data.</text>
</comment>
<proteinExistence type="predicted"/>
<dbReference type="PANTHER" id="PTHR24002">
    <property type="entry name" value="SOLUTE CARRIER FAMILY 22 MEMBER 18"/>
    <property type="match status" value="1"/>
</dbReference>
<feature type="transmembrane region" description="Helical" evidence="1">
    <location>
        <begin position="251"/>
        <end position="274"/>
    </location>
</feature>
<keyword evidence="3" id="KW-1185">Reference proteome</keyword>
<dbReference type="Gene3D" id="1.20.1250.20">
    <property type="entry name" value="MFS general substrate transporter like domains"/>
    <property type="match status" value="1"/>
</dbReference>
<evidence type="ECO:0000313" key="3">
    <source>
        <dbReference type="Proteomes" id="UP001363151"/>
    </source>
</evidence>
<keyword evidence="1" id="KW-0812">Transmembrane</keyword>
<feature type="transmembrane region" description="Helical" evidence="1">
    <location>
        <begin position="156"/>
        <end position="175"/>
    </location>
</feature>
<dbReference type="InterPro" id="IPR036259">
    <property type="entry name" value="MFS_trans_sf"/>
</dbReference>
<name>A0ABR1G7G4_AURAN</name>
<evidence type="ECO:0000256" key="1">
    <source>
        <dbReference type="SAM" id="Phobius"/>
    </source>
</evidence>
<dbReference type="Proteomes" id="UP001363151">
    <property type="component" value="Unassembled WGS sequence"/>
</dbReference>
<evidence type="ECO:0008006" key="4">
    <source>
        <dbReference type="Google" id="ProtNLM"/>
    </source>
</evidence>
<dbReference type="EMBL" id="JBBJCI010000085">
    <property type="protein sequence ID" value="KAK7248908.1"/>
    <property type="molecule type" value="Genomic_DNA"/>
</dbReference>
<dbReference type="SUPFAM" id="SSF103473">
    <property type="entry name" value="MFS general substrate transporter"/>
    <property type="match status" value="1"/>
</dbReference>
<sequence>MCRPPALEEEQAALQARATRTKRAAAAMTFVSMAAMASTMPYTQSKRDAVGCDALCVGAMTSARESGDAGAAGAQGALGMAAGVGFLGVAAGGALATPARSAAVALFAFFFAARRVAFAAQRRAPATAKAKAAPGGFFAAVAELARLPSARSPGGLVVLSLRLVMGLSFHVFMAVWQTSLKARFPDFGPSDHAKFMGFIGLGYAASQGLVSKPAIKFAETRGGGEKNLLVACCACLSLGRVAAVASTSLPLVYAAYAPVIVALGVVNAAITGAVSRVAPPDERGTFFGVVSAIESCTGIVGPMVGGVVSLKGTGAVCAVVCALYAAAAAVIHRHWHRLATDPAKKAS</sequence>
<accession>A0ABR1G7G4</accession>
<reference evidence="2 3" key="1">
    <citation type="submission" date="2024-03" db="EMBL/GenBank/DDBJ databases">
        <title>Aureococcus anophagefferens CCMP1851 and Kratosvirus quantuckense: Draft genome of a second virus-susceptible host strain in the model system.</title>
        <authorList>
            <person name="Chase E."/>
            <person name="Truchon A.R."/>
            <person name="Schepens W."/>
            <person name="Wilhelm S.W."/>
        </authorList>
    </citation>
    <scope>NUCLEOTIDE SEQUENCE [LARGE SCALE GENOMIC DNA]</scope>
    <source>
        <strain evidence="2 3">CCMP1851</strain>
    </source>
</reference>
<gene>
    <name evidence="2" type="ORF">SO694_000422112</name>
</gene>
<dbReference type="PANTHER" id="PTHR24002:SF3">
    <property type="entry name" value="SOLUTE CARRIER FAMILY 22 MEMBER 18"/>
    <property type="match status" value="1"/>
</dbReference>
<organism evidence="2 3">
    <name type="scientific">Aureococcus anophagefferens</name>
    <name type="common">Harmful bloom alga</name>
    <dbReference type="NCBI Taxonomy" id="44056"/>
    <lineage>
        <taxon>Eukaryota</taxon>
        <taxon>Sar</taxon>
        <taxon>Stramenopiles</taxon>
        <taxon>Ochrophyta</taxon>
        <taxon>Pelagophyceae</taxon>
        <taxon>Pelagomonadales</taxon>
        <taxon>Pelagomonadaceae</taxon>
        <taxon>Aureococcus</taxon>
    </lineage>
</organism>
<feature type="transmembrane region" description="Helical" evidence="1">
    <location>
        <begin position="286"/>
        <end position="307"/>
    </location>
</feature>
<keyword evidence="1" id="KW-0472">Membrane</keyword>
<evidence type="ECO:0000313" key="2">
    <source>
        <dbReference type="EMBL" id="KAK7248908.1"/>
    </source>
</evidence>
<protein>
    <recommendedName>
        <fullName evidence="4">Major facilitator superfamily (MFS) profile domain-containing protein</fullName>
    </recommendedName>
</protein>